<dbReference type="Gene3D" id="3.40.1350.10">
    <property type="match status" value="1"/>
</dbReference>
<dbReference type="AlphaFoldDB" id="A0A841PV36"/>
<evidence type="ECO:0008006" key="3">
    <source>
        <dbReference type="Google" id="ProtNLM"/>
    </source>
</evidence>
<dbReference type="EMBL" id="JACHGH010000001">
    <property type="protein sequence ID" value="MBB6451584.1"/>
    <property type="molecule type" value="Genomic_DNA"/>
</dbReference>
<dbReference type="InterPro" id="IPR011856">
    <property type="entry name" value="tRNA_endonuc-like_dom_sf"/>
</dbReference>
<protein>
    <recommendedName>
        <fullName evidence="3">RAMA domain-containing protein</fullName>
    </recommendedName>
</protein>
<evidence type="ECO:0000313" key="1">
    <source>
        <dbReference type="EMBL" id="MBB6451584.1"/>
    </source>
</evidence>
<gene>
    <name evidence="1" type="ORF">HNQ94_000005</name>
</gene>
<evidence type="ECO:0000313" key="2">
    <source>
        <dbReference type="Proteomes" id="UP000581688"/>
    </source>
</evidence>
<dbReference type="GO" id="GO:0003676">
    <property type="term" value="F:nucleic acid binding"/>
    <property type="evidence" value="ECO:0007669"/>
    <property type="project" value="InterPro"/>
</dbReference>
<keyword evidence="2" id="KW-1185">Reference proteome</keyword>
<name>A0A841PV36_9BACI</name>
<reference evidence="1 2" key="1">
    <citation type="submission" date="2020-08" db="EMBL/GenBank/DDBJ databases">
        <title>Genomic Encyclopedia of Type Strains, Phase IV (KMG-IV): sequencing the most valuable type-strain genomes for metagenomic binning, comparative biology and taxonomic classification.</title>
        <authorList>
            <person name="Goeker M."/>
        </authorList>
    </citation>
    <scope>NUCLEOTIDE SEQUENCE [LARGE SCALE GENOMIC DNA]</scope>
    <source>
        <strain evidence="1 2">DSM 19612</strain>
    </source>
</reference>
<organism evidence="1 2">
    <name type="scientific">Salirhabdus euzebyi</name>
    <dbReference type="NCBI Taxonomy" id="394506"/>
    <lineage>
        <taxon>Bacteria</taxon>
        <taxon>Bacillati</taxon>
        <taxon>Bacillota</taxon>
        <taxon>Bacilli</taxon>
        <taxon>Bacillales</taxon>
        <taxon>Bacillaceae</taxon>
        <taxon>Salirhabdus</taxon>
    </lineage>
</organism>
<dbReference type="RefSeq" id="WP_174496219.1">
    <property type="nucleotide sequence ID" value="NZ_CADDWK010000007.1"/>
</dbReference>
<dbReference type="Proteomes" id="UP000581688">
    <property type="component" value="Unassembled WGS sequence"/>
</dbReference>
<sequence>MYNIKNIEAIPIEPTSFSELQMTEHDIEELIKNNTNLIAEDESMLIVGQQVRNSSNGICDLVGLNQNGDLVLIEIKRDRKDIETRKEAFEFQAIRYAAGFATIKDIDDLISKIYAPFLEKKNNNKNKYTLTITEQANRNVVSFFQENNIAIEDFNQRQQIILVASDFDAQTKSAVAWLNSNGVEMYCYKLIPYKIKDELYIESKKVLPLDRYEDYYVDLTNKTTTSKIKRKRQSNRRNLPRIDAMLDWGVVKEGDLLKAKNHDSTATLLGNGNVEVTGEERSIQQWLREVTGWSSVETYAFTVHMEKGKTLSEIRRDYMDKMEQ</sequence>
<accession>A0A841PV36</accession>
<comment type="caution">
    <text evidence="1">The sequence shown here is derived from an EMBL/GenBank/DDBJ whole genome shotgun (WGS) entry which is preliminary data.</text>
</comment>
<proteinExistence type="predicted"/>